<keyword evidence="2" id="KW-0472">Membrane</keyword>
<evidence type="ECO:0008006" key="5">
    <source>
        <dbReference type="Google" id="ProtNLM"/>
    </source>
</evidence>
<dbReference type="InterPro" id="IPR032675">
    <property type="entry name" value="LRR_dom_sf"/>
</dbReference>
<dbReference type="GeneID" id="94826584"/>
<protein>
    <recommendedName>
        <fullName evidence="5">Surface antigen BspA-like</fullName>
    </recommendedName>
</protein>
<feature type="region of interest" description="Disordered" evidence="1">
    <location>
        <begin position="462"/>
        <end position="501"/>
    </location>
</feature>
<sequence>MDNFELNLFIFDFLMFYVLLSLISAEIFYHYEDNNQTIVYTGTGNLTAKDGEYAKMVYKIVISEGIINIESHAFHMTYIPDQDEGFVPWFRYSHVELPNSLEIIDDYAFGTIDCNLTSVHFPETAEKPNLKYIGTATFLTCNKLTTHNIPGTFTYLGDSAFCETKIDHIELSEGMTAILGSTFKGTNLVEIRIPSTVTRIEWQAFQDCKKLTVVEWPAETCTHFGQNAFLGCSSLIAFKFPDTASGLDQVGKYFEGCTSLKKVQLPRILTDTKKRVGEKIFNGCTSLSEIIWPENIEYVGDSIASGTAIEYAVFPSTVTYMGASAFNHCPNLRVLAVEGGPNDSKVTWNYNVVADSPNVELIVVKKSFDETKSFGSDQFLSKTLCYYGITNPVASKACVIQGVTKIYLSQEFVDANPGKKFGEPYSFSWDQFDGHDFEIIQEDKCRIPPRPTGIPWPEIYIPTPTPKPTSLPPQTAEQTPHQTIEQSINSSSSGSSESDSILTSDEITIEITNDVDDGSDYNDGINEPMPTTTIVGIVVGSIAGSAVVASVSAFLVLRQRKSRVGDIPEVTNQNQNKLEDIMVDGKEGDE</sequence>
<keyword evidence="2" id="KW-0812">Transmembrane</keyword>
<comment type="caution">
    <text evidence="3">The sequence shown here is derived from an EMBL/GenBank/DDBJ whole genome shotgun (WGS) entry which is preliminary data.</text>
</comment>
<dbReference type="EMBL" id="MLAK01000627">
    <property type="protein sequence ID" value="OHT09874.1"/>
    <property type="molecule type" value="Genomic_DNA"/>
</dbReference>
<keyword evidence="4" id="KW-1185">Reference proteome</keyword>
<keyword evidence="2" id="KW-1133">Transmembrane helix</keyword>
<feature type="transmembrane region" description="Helical" evidence="2">
    <location>
        <begin position="7"/>
        <end position="31"/>
    </location>
</feature>
<dbReference type="RefSeq" id="XP_068363010.1">
    <property type="nucleotide sequence ID" value="XM_068491880.1"/>
</dbReference>
<reference evidence="3" key="1">
    <citation type="submission" date="2016-10" db="EMBL/GenBank/DDBJ databases">
        <authorList>
            <person name="Benchimol M."/>
            <person name="Almeida L.G."/>
            <person name="Vasconcelos A.T."/>
            <person name="Perreira-Neves A."/>
            <person name="Rosa I.A."/>
            <person name="Tasca T."/>
            <person name="Bogo M.R."/>
            <person name="de Souza W."/>
        </authorList>
    </citation>
    <scope>NUCLEOTIDE SEQUENCE [LARGE SCALE GENOMIC DNA]</scope>
    <source>
        <strain evidence="3">K</strain>
    </source>
</reference>
<proteinExistence type="predicted"/>
<dbReference type="AlphaFoldDB" id="A0A1J4KFS9"/>
<dbReference type="VEuPathDB" id="TrichDB:TRFO_04408"/>
<evidence type="ECO:0000256" key="1">
    <source>
        <dbReference type="SAM" id="MobiDB-lite"/>
    </source>
</evidence>
<dbReference type="PANTHER" id="PTHR45661">
    <property type="entry name" value="SURFACE ANTIGEN"/>
    <property type="match status" value="1"/>
</dbReference>
<evidence type="ECO:0000313" key="4">
    <source>
        <dbReference type="Proteomes" id="UP000179807"/>
    </source>
</evidence>
<evidence type="ECO:0000313" key="3">
    <source>
        <dbReference type="EMBL" id="OHT09874.1"/>
    </source>
</evidence>
<feature type="compositionally biased region" description="Low complexity" evidence="1">
    <location>
        <begin position="484"/>
        <end position="501"/>
    </location>
</feature>
<feature type="transmembrane region" description="Helical" evidence="2">
    <location>
        <begin position="534"/>
        <end position="557"/>
    </location>
</feature>
<gene>
    <name evidence="3" type="ORF">TRFO_04408</name>
</gene>
<accession>A0A1J4KFS9</accession>
<dbReference type="Proteomes" id="UP000179807">
    <property type="component" value="Unassembled WGS sequence"/>
</dbReference>
<dbReference type="CDD" id="cd12087">
    <property type="entry name" value="TM_EGFR-like"/>
    <property type="match status" value="1"/>
</dbReference>
<name>A0A1J4KFS9_9EUKA</name>
<organism evidence="3 4">
    <name type="scientific">Tritrichomonas foetus</name>
    <dbReference type="NCBI Taxonomy" id="1144522"/>
    <lineage>
        <taxon>Eukaryota</taxon>
        <taxon>Metamonada</taxon>
        <taxon>Parabasalia</taxon>
        <taxon>Tritrichomonadida</taxon>
        <taxon>Tritrichomonadidae</taxon>
        <taxon>Tritrichomonas</taxon>
    </lineage>
</organism>
<dbReference type="Pfam" id="PF13306">
    <property type="entry name" value="LRR_5"/>
    <property type="match status" value="1"/>
</dbReference>
<dbReference type="SUPFAM" id="SSF52058">
    <property type="entry name" value="L domain-like"/>
    <property type="match status" value="1"/>
</dbReference>
<dbReference type="Gene3D" id="3.80.10.10">
    <property type="entry name" value="Ribonuclease Inhibitor"/>
    <property type="match status" value="2"/>
</dbReference>
<dbReference type="InterPro" id="IPR026906">
    <property type="entry name" value="LRR_5"/>
</dbReference>
<evidence type="ECO:0000256" key="2">
    <source>
        <dbReference type="SAM" id="Phobius"/>
    </source>
</evidence>
<dbReference type="PANTHER" id="PTHR45661:SF3">
    <property type="entry name" value="IG-LIKE DOMAIN-CONTAINING PROTEIN"/>
    <property type="match status" value="1"/>
</dbReference>
<dbReference type="InterPro" id="IPR053139">
    <property type="entry name" value="Surface_bspA-like"/>
</dbReference>